<evidence type="ECO:0000313" key="4">
    <source>
        <dbReference type="Proteomes" id="UP000316778"/>
    </source>
</evidence>
<proteinExistence type="predicted"/>
<feature type="region of interest" description="Disordered" evidence="1">
    <location>
        <begin position="155"/>
        <end position="189"/>
    </location>
</feature>
<dbReference type="AlphaFoldDB" id="A0A562T0H7"/>
<name>A0A562T0H7_CHIJA</name>
<organism evidence="3 4">
    <name type="scientific">Chitinophaga japonensis</name>
    <name type="common">Flexibacter japonensis</name>
    <dbReference type="NCBI Taxonomy" id="104662"/>
    <lineage>
        <taxon>Bacteria</taxon>
        <taxon>Pseudomonadati</taxon>
        <taxon>Bacteroidota</taxon>
        <taxon>Chitinophagia</taxon>
        <taxon>Chitinophagales</taxon>
        <taxon>Chitinophagaceae</taxon>
        <taxon>Chitinophaga</taxon>
    </lineage>
</organism>
<accession>A0A562T0H7</accession>
<evidence type="ECO:0000256" key="2">
    <source>
        <dbReference type="SAM" id="SignalP"/>
    </source>
</evidence>
<protein>
    <submittedName>
        <fullName evidence="3">MORN repeat protein</fullName>
    </submittedName>
</protein>
<feature type="compositionally biased region" description="Basic and acidic residues" evidence="1">
    <location>
        <begin position="155"/>
        <end position="166"/>
    </location>
</feature>
<keyword evidence="4" id="KW-1185">Reference proteome</keyword>
<reference evidence="3 4" key="1">
    <citation type="journal article" date="2013" name="Stand. Genomic Sci.">
        <title>Genomic Encyclopedia of Type Strains, Phase I: The one thousand microbial genomes (KMG-I) project.</title>
        <authorList>
            <person name="Kyrpides N.C."/>
            <person name="Woyke T."/>
            <person name="Eisen J.A."/>
            <person name="Garrity G."/>
            <person name="Lilburn T.G."/>
            <person name="Beck B.J."/>
            <person name="Whitman W.B."/>
            <person name="Hugenholtz P."/>
            <person name="Klenk H.P."/>
        </authorList>
    </citation>
    <scope>NUCLEOTIDE SEQUENCE [LARGE SCALE GENOMIC DNA]</scope>
    <source>
        <strain evidence="3 4">DSM 13484</strain>
    </source>
</reference>
<evidence type="ECO:0000313" key="3">
    <source>
        <dbReference type="EMBL" id="TWI86808.1"/>
    </source>
</evidence>
<dbReference type="Pfam" id="PF07661">
    <property type="entry name" value="MORN_2"/>
    <property type="match status" value="2"/>
</dbReference>
<feature type="signal peptide" evidence="2">
    <location>
        <begin position="1"/>
        <end position="19"/>
    </location>
</feature>
<sequence length="189" mass="21676">MKRTILLIAICCAALFAQAQTNQRDAKQRKQGRWMEEVAPLRGEPGYTWEGTYKNDRKEGVWKKYNVSGDLVAEETFQQGVLDGPCKYYYRNGRLSAAGNMLAMEIEGEIDTVLVIDPVTQDESRVEVVRKGNSVRHGEWRLYDEEGHMIRETYSRGELVTEDRGPQRKANAPLLPHEMQAKEGKRKKD</sequence>
<keyword evidence="2" id="KW-0732">Signal</keyword>
<gene>
    <name evidence="3" type="ORF">LX66_4072</name>
</gene>
<evidence type="ECO:0000256" key="1">
    <source>
        <dbReference type="SAM" id="MobiDB-lite"/>
    </source>
</evidence>
<comment type="caution">
    <text evidence="3">The sequence shown here is derived from an EMBL/GenBank/DDBJ whole genome shotgun (WGS) entry which is preliminary data.</text>
</comment>
<feature type="chain" id="PRO_5022230310" evidence="2">
    <location>
        <begin position="20"/>
        <end position="189"/>
    </location>
</feature>
<dbReference type="RefSeq" id="WP_145716901.1">
    <property type="nucleotide sequence ID" value="NZ_BAAAFY010000004.1"/>
</dbReference>
<dbReference type="Proteomes" id="UP000316778">
    <property type="component" value="Unassembled WGS sequence"/>
</dbReference>
<dbReference type="InterPro" id="IPR011652">
    <property type="entry name" value="MORN_2"/>
</dbReference>
<dbReference type="Gene3D" id="2.20.110.10">
    <property type="entry name" value="Histone H3 K4-specific methyltransferase SET7/9 N-terminal domain"/>
    <property type="match status" value="1"/>
</dbReference>
<dbReference type="EMBL" id="VLLG01000004">
    <property type="protein sequence ID" value="TWI86808.1"/>
    <property type="molecule type" value="Genomic_DNA"/>
</dbReference>
<dbReference type="OrthoDB" id="649587at2"/>
<dbReference type="SUPFAM" id="SSF82185">
    <property type="entry name" value="Histone H3 K4-specific methyltransferase SET7/9 N-terminal domain"/>
    <property type="match status" value="1"/>
</dbReference>